<reference evidence="2" key="1">
    <citation type="journal article" date="2023" name="Mol. Phylogenet. Evol.">
        <title>Genome-scale phylogeny and comparative genomics of the fungal order Sordariales.</title>
        <authorList>
            <person name="Hensen N."/>
            <person name="Bonometti L."/>
            <person name="Westerberg I."/>
            <person name="Brannstrom I.O."/>
            <person name="Guillou S."/>
            <person name="Cros-Aarteil S."/>
            <person name="Calhoun S."/>
            <person name="Haridas S."/>
            <person name="Kuo A."/>
            <person name="Mondo S."/>
            <person name="Pangilinan J."/>
            <person name="Riley R."/>
            <person name="LaButti K."/>
            <person name="Andreopoulos B."/>
            <person name="Lipzen A."/>
            <person name="Chen C."/>
            <person name="Yan M."/>
            <person name="Daum C."/>
            <person name="Ng V."/>
            <person name="Clum A."/>
            <person name="Steindorff A."/>
            <person name="Ohm R.A."/>
            <person name="Martin F."/>
            <person name="Silar P."/>
            <person name="Natvig D.O."/>
            <person name="Lalanne C."/>
            <person name="Gautier V."/>
            <person name="Ament-Velasquez S.L."/>
            <person name="Kruys A."/>
            <person name="Hutchinson M.I."/>
            <person name="Powell A.J."/>
            <person name="Barry K."/>
            <person name="Miller A.N."/>
            <person name="Grigoriev I.V."/>
            <person name="Debuchy R."/>
            <person name="Gladieux P."/>
            <person name="Hiltunen Thoren M."/>
            <person name="Johannesson H."/>
        </authorList>
    </citation>
    <scope>NUCLEOTIDE SEQUENCE</scope>
    <source>
        <strain evidence="2">CBS 141.50</strain>
    </source>
</reference>
<dbReference type="Pfam" id="PF20150">
    <property type="entry name" value="2EXR"/>
    <property type="match status" value="1"/>
</dbReference>
<accession>A0AAN6V2E6</accession>
<reference evidence="2" key="2">
    <citation type="submission" date="2023-05" db="EMBL/GenBank/DDBJ databases">
        <authorList>
            <consortium name="Lawrence Berkeley National Laboratory"/>
            <person name="Steindorff A."/>
            <person name="Hensen N."/>
            <person name="Bonometti L."/>
            <person name="Westerberg I."/>
            <person name="Brannstrom I.O."/>
            <person name="Guillou S."/>
            <person name="Cros-Aarteil S."/>
            <person name="Calhoun S."/>
            <person name="Haridas S."/>
            <person name="Kuo A."/>
            <person name="Mondo S."/>
            <person name="Pangilinan J."/>
            <person name="Riley R."/>
            <person name="Labutti K."/>
            <person name="Andreopoulos B."/>
            <person name="Lipzen A."/>
            <person name="Chen C."/>
            <person name="Yanf M."/>
            <person name="Daum C."/>
            <person name="Ng V."/>
            <person name="Clum A."/>
            <person name="Ohm R."/>
            <person name="Martin F."/>
            <person name="Silar P."/>
            <person name="Natvig D."/>
            <person name="Lalanne C."/>
            <person name="Gautier V."/>
            <person name="Ament-Velasquez S.L."/>
            <person name="Kruys A."/>
            <person name="Hutchinson M.I."/>
            <person name="Powell A.J."/>
            <person name="Barry K."/>
            <person name="Miller A.N."/>
            <person name="Grigoriev I.V."/>
            <person name="Debuchy R."/>
            <person name="Gladieux P."/>
            <person name="Thoren M.H."/>
            <person name="Johannesson H."/>
        </authorList>
    </citation>
    <scope>NUCLEOTIDE SEQUENCE</scope>
    <source>
        <strain evidence="2">CBS 141.50</strain>
    </source>
</reference>
<dbReference type="RefSeq" id="XP_062637014.1">
    <property type="nucleotide sequence ID" value="XM_062783818.1"/>
</dbReference>
<dbReference type="PANTHER" id="PTHR35910">
    <property type="entry name" value="2EXR DOMAIN-CONTAINING PROTEIN"/>
    <property type="match status" value="1"/>
</dbReference>
<evidence type="ECO:0000313" key="2">
    <source>
        <dbReference type="EMBL" id="KAK4143643.1"/>
    </source>
</evidence>
<dbReference type="Proteomes" id="UP001302676">
    <property type="component" value="Unassembled WGS sequence"/>
</dbReference>
<dbReference type="InterPro" id="IPR045518">
    <property type="entry name" value="2EXR"/>
</dbReference>
<dbReference type="GeneID" id="87820431"/>
<comment type="caution">
    <text evidence="2">The sequence shown here is derived from an EMBL/GenBank/DDBJ whole genome shotgun (WGS) entry which is preliminary data.</text>
</comment>
<feature type="domain" description="2EXR" evidence="1">
    <location>
        <begin position="5"/>
        <end position="113"/>
    </location>
</feature>
<organism evidence="2 3">
    <name type="scientific">Dichotomopilus funicola</name>
    <dbReference type="NCBI Taxonomy" id="1934379"/>
    <lineage>
        <taxon>Eukaryota</taxon>
        <taxon>Fungi</taxon>
        <taxon>Dikarya</taxon>
        <taxon>Ascomycota</taxon>
        <taxon>Pezizomycotina</taxon>
        <taxon>Sordariomycetes</taxon>
        <taxon>Sordariomycetidae</taxon>
        <taxon>Sordariales</taxon>
        <taxon>Chaetomiaceae</taxon>
        <taxon>Dichotomopilus</taxon>
    </lineage>
</organism>
<keyword evidence="3" id="KW-1185">Reference proteome</keyword>
<dbReference type="EMBL" id="MU853584">
    <property type="protein sequence ID" value="KAK4143643.1"/>
    <property type="molecule type" value="Genomic_DNA"/>
</dbReference>
<proteinExistence type="predicted"/>
<protein>
    <recommendedName>
        <fullName evidence="1">2EXR domain-containing protein</fullName>
    </recommendedName>
</protein>
<sequence>MSRQFHPFPRLPWELREKIWKFAVRPALPGAHVFTVYDANDLDYADSEHTLRCNTSWWISGSRLAAPKCLPRGIDLDSHSAVSAPNSWTLNNPSTYLIDSGLWTACKESLLIIQKEFQHPARRGKGRSAAVVKIYRDKGGRFTPMGRITFPVSEDAKCRHLTVFPGQDLFILQPNDIAAVDWEFIWDVFPHDTFVVTDLGGLAWVEPERHMALEYNPEWDRMAHNEHRRVFLGGPEAVLYFEIAYNTAQAGPFTLWFIDYRIKRNARYQEPAQEQAKPKAHGGKSPRVFYARDRRFVEVEEKQLGRWTGHDLMWDAGTEVPTKDDCCTCCGAGAYVKRLMNYMETRWGYGESYGHPSRGLGWVQYGILACEYLG</sequence>
<evidence type="ECO:0000259" key="1">
    <source>
        <dbReference type="Pfam" id="PF20150"/>
    </source>
</evidence>
<dbReference type="PANTHER" id="PTHR35910:SF1">
    <property type="entry name" value="2EXR DOMAIN-CONTAINING PROTEIN"/>
    <property type="match status" value="1"/>
</dbReference>
<gene>
    <name evidence="2" type="ORF">C8A04DRAFT_37259</name>
</gene>
<evidence type="ECO:0000313" key="3">
    <source>
        <dbReference type="Proteomes" id="UP001302676"/>
    </source>
</evidence>
<name>A0AAN6V2E6_9PEZI</name>
<dbReference type="AlphaFoldDB" id="A0AAN6V2E6"/>